<dbReference type="AlphaFoldDB" id="A0A8T3C4Z3"/>
<dbReference type="Gene3D" id="3.30.70.270">
    <property type="match status" value="1"/>
</dbReference>
<dbReference type="Pfam" id="PF00078">
    <property type="entry name" value="RVT_1"/>
    <property type="match status" value="1"/>
</dbReference>
<dbReference type="InterPro" id="IPR051320">
    <property type="entry name" value="Viral_Replic_Matur_Polypro"/>
</dbReference>
<evidence type="ECO:0000313" key="3">
    <source>
        <dbReference type="EMBL" id="KAI0528936.1"/>
    </source>
</evidence>
<dbReference type="PANTHER" id="PTHR33064:SF37">
    <property type="entry name" value="RIBONUCLEASE H"/>
    <property type="match status" value="1"/>
</dbReference>
<keyword evidence="1" id="KW-0812">Transmembrane</keyword>
<accession>A0A8T3C4Z3</accession>
<keyword evidence="1" id="KW-1133">Transmembrane helix</keyword>
<reference evidence="3" key="1">
    <citation type="journal article" date="2022" name="Front. Genet.">
        <title>Chromosome-Scale Assembly of the Dendrobium nobile Genome Provides Insights Into the Molecular Mechanism of the Biosynthesis of the Medicinal Active Ingredient of Dendrobium.</title>
        <authorList>
            <person name="Xu Q."/>
            <person name="Niu S.-C."/>
            <person name="Li K.-L."/>
            <person name="Zheng P.-J."/>
            <person name="Zhang X.-J."/>
            <person name="Jia Y."/>
            <person name="Liu Y."/>
            <person name="Niu Y.-X."/>
            <person name="Yu L.-H."/>
            <person name="Chen D.-F."/>
            <person name="Zhang G.-Q."/>
        </authorList>
    </citation>
    <scope>NUCLEOTIDE SEQUENCE</scope>
    <source>
        <tissue evidence="3">Leaf</tissue>
    </source>
</reference>
<keyword evidence="4" id="KW-1185">Reference proteome</keyword>
<protein>
    <recommendedName>
        <fullName evidence="2">Reverse transcriptase domain-containing protein</fullName>
    </recommendedName>
</protein>
<evidence type="ECO:0000256" key="1">
    <source>
        <dbReference type="SAM" id="Phobius"/>
    </source>
</evidence>
<gene>
    <name evidence="3" type="ORF">KFK09_001480</name>
</gene>
<comment type="caution">
    <text evidence="3">The sequence shown here is derived from an EMBL/GenBank/DDBJ whole genome shotgun (WGS) entry which is preliminary data.</text>
</comment>
<dbReference type="InterPro" id="IPR000477">
    <property type="entry name" value="RT_dom"/>
</dbReference>
<dbReference type="Proteomes" id="UP000829196">
    <property type="component" value="Unassembled WGS sequence"/>
</dbReference>
<sequence>MNEILKPLIGKCCVVYLDDILVFSPSSEAHWKHLTENFQLLREHKLYLNKAKCEFAMCIVHFLGFIISAQGVSMDPYKVTAVCDWPPPTHLQKLVVFMALLIFIDNLFASSV</sequence>
<dbReference type="SMR" id="A0A8T3C4Z3"/>
<dbReference type="InterPro" id="IPR043128">
    <property type="entry name" value="Rev_trsase/Diguanyl_cyclase"/>
</dbReference>
<dbReference type="EMBL" id="JAGYWB010000002">
    <property type="protein sequence ID" value="KAI0528936.1"/>
    <property type="molecule type" value="Genomic_DNA"/>
</dbReference>
<dbReference type="SUPFAM" id="SSF56672">
    <property type="entry name" value="DNA/RNA polymerases"/>
    <property type="match status" value="1"/>
</dbReference>
<keyword evidence="1" id="KW-0472">Membrane</keyword>
<dbReference type="OrthoDB" id="415724at2759"/>
<evidence type="ECO:0000313" key="4">
    <source>
        <dbReference type="Proteomes" id="UP000829196"/>
    </source>
</evidence>
<dbReference type="PROSITE" id="PS50878">
    <property type="entry name" value="RT_POL"/>
    <property type="match status" value="1"/>
</dbReference>
<organism evidence="3 4">
    <name type="scientific">Dendrobium nobile</name>
    <name type="common">Orchid</name>
    <dbReference type="NCBI Taxonomy" id="94219"/>
    <lineage>
        <taxon>Eukaryota</taxon>
        <taxon>Viridiplantae</taxon>
        <taxon>Streptophyta</taxon>
        <taxon>Embryophyta</taxon>
        <taxon>Tracheophyta</taxon>
        <taxon>Spermatophyta</taxon>
        <taxon>Magnoliopsida</taxon>
        <taxon>Liliopsida</taxon>
        <taxon>Asparagales</taxon>
        <taxon>Orchidaceae</taxon>
        <taxon>Epidendroideae</taxon>
        <taxon>Malaxideae</taxon>
        <taxon>Dendrobiinae</taxon>
        <taxon>Dendrobium</taxon>
    </lineage>
</organism>
<proteinExistence type="predicted"/>
<feature type="transmembrane region" description="Helical" evidence="1">
    <location>
        <begin position="53"/>
        <end position="71"/>
    </location>
</feature>
<name>A0A8T3C4Z3_DENNO</name>
<dbReference type="InterPro" id="IPR043502">
    <property type="entry name" value="DNA/RNA_pol_sf"/>
</dbReference>
<feature type="domain" description="Reverse transcriptase" evidence="2">
    <location>
        <begin position="1"/>
        <end position="67"/>
    </location>
</feature>
<feature type="transmembrane region" description="Helical" evidence="1">
    <location>
        <begin position="91"/>
        <end position="109"/>
    </location>
</feature>
<dbReference type="PANTHER" id="PTHR33064">
    <property type="entry name" value="POL PROTEIN"/>
    <property type="match status" value="1"/>
</dbReference>
<evidence type="ECO:0000259" key="2">
    <source>
        <dbReference type="PROSITE" id="PS50878"/>
    </source>
</evidence>
<dbReference type="FunFam" id="3.30.70.270:FF:000003">
    <property type="entry name" value="Transposon Ty3-G Gag-Pol polyprotein"/>
    <property type="match status" value="1"/>
</dbReference>